<dbReference type="OrthoDB" id="9811532at2"/>
<keyword evidence="3" id="KW-1185">Reference proteome</keyword>
<dbReference type="AlphaFoldDB" id="A0A4V2V2D0"/>
<dbReference type="InterPro" id="IPR036986">
    <property type="entry name" value="S4_RNA-bd_sf"/>
</dbReference>
<name>A0A4V2V2D0_9BACI</name>
<evidence type="ECO:0000313" key="2">
    <source>
        <dbReference type="EMBL" id="TCT24632.1"/>
    </source>
</evidence>
<gene>
    <name evidence="2" type="ORF">EDD68_10586</name>
</gene>
<comment type="caution">
    <text evidence="2">The sequence shown here is derived from an EMBL/GenBank/DDBJ whole genome shotgun (WGS) entry which is preliminary data.</text>
</comment>
<reference evidence="2 3" key="1">
    <citation type="submission" date="2019-03" db="EMBL/GenBank/DDBJ databases">
        <title>Genomic Encyclopedia of Type Strains, Phase IV (KMG-IV): sequencing the most valuable type-strain genomes for metagenomic binning, comparative biology and taxonomic classification.</title>
        <authorList>
            <person name="Goeker M."/>
        </authorList>
    </citation>
    <scope>NUCLEOTIDE SEQUENCE [LARGE SCALE GENOMIC DNA]</scope>
    <source>
        <strain evidence="2 3">DSM 25894</strain>
    </source>
</reference>
<dbReference type="Pfam" id="PF13275">
    <property type="entry name" value="S4_2"/>
    <property type="match status" value="1"/>
</dbReference>
<evidence type="ECO:0000313" key="3">
    <source>
        <dbReference type="Proteomes" id="UP000294650"/>
    </source>
</evidence>
<dbReference type="SUPFAM" id="SSF55174">
    <property type="entry name" value="Alpha-L RNA-binding motif"/>
    <property type="match status" value="1"/>
</dbReference>
<dbReference type="Proteomes" id="UP000294650">
    <property type="component" value="Unassembled WGS sequence"/>
</dbReference>
<dbReference type="PROSITE" id="PS50889">
    <property type="entry name" value="S4"/>
    <property type="match status" value="1"/>
</dbReference>
<protein>
    <submittedName>
        <fullName evidence="2">S4 domain protein YaaA</fullName>
    </submittedName>
</protein>
<sequence>MEETIEISTETIPLGQFLKLANIIETGGMARWFLNEYDVYVNDERETRRGRKLRDGDRVVVEGAGTFNVVQMK</sequence>
<dbReference type="InterPro" id="IPR014330">
    <property type="entry name" value="RNA-bd_S4-rel_YaaA"/>
</dbReference>
<keyword evidence="1" id="KW-0694">RNA-binding</keyword>
<dbReference type="RefSeq" id="WP_132371357.1">
    <property type="nucleotide sequence ID" value="NZ_SMAN01000005.1"/>
</dbReference>
<accession>A0A4V2V2D0</accession>
<dbReference type="Gene3D" id="3.10.290.10">
    <property type="entry name" value="RNA-binding S4 domain"/>
    <property type="match status" value="1"/>
</dbReference>
<dbReference type="GO" id="GO:0003723">
    <property type="term" value="F:RNA binding"/>
    <property type="evidence" value="ECO:0007669"/>
    <property type="project" value="UniProtKB-KW"/>
</dbReference>
<dbReference type="NCBIfam" id="TIGR02988">
    <property type="entry name" value="YaaA_near_RecF"/>
    <property type="match status" value="1"/>
</dbReference>
<organism evidence="2 3">
    <name type="scientific">Melghiribacillus thermohalophilus</name>
    <dbReference type="NCBI Taxonomy" id="1324956"/>
    <lineage>
        <taxon>Bacteria</taxon>
        <taxon>Bacillati</taxon>
        <taxon>Bacillota</taxon>
        <taxon>Bacilli</taxon>
        <taxon>Bacillales</taxon>
        <taxon>Bacillaceae</taxon>
        <taxon>Melghiribacillus</taxon>
    </lineage>
</organism>
<proteinExistence type="predicted"/>
<evidence type="ECO:0000256" key="1">
    <source>
        <dbReference type="PROSITE-ProRule" id="PRU00182"/>
    </source>
</evidence>
<dbReference type="EMBL" id="SMAN01000005">
    <property type="protein sequence ID" value="TCT24632.1"/>
    <property type="molecule type" value="Genomic_DNA"/>
</dbReference>